<keyword evidence="3" id="KW-1185">Reference proteome</keyword>
<feature type="region of interest" description="Disordered" evidence="1">
    <location>
        <begin position="111"/>
        <end position="183"/>
    </location>
</feature>
<gene>
    <name evidence="2" type="ORF">BGZ95_000668</name>
</gene>
<dbReference type="EMBL" id="JAAAIL010001123">
    <property type="protein sequence ID" value="KAG0271509.1"/>
    <property type="molecule type" value="Genomic_DNA"/>
</dbReference>
<dbReference type="Proteomes" id="UP001194580">
    <property type="component" value="Unassembled WGS sequence"/>
</dbReference>
<organism evidence="2 3">
    <name type="scientific">Linnemannia exigua</name>
    <dbReference type="NCBI Taxonomy" id="604196"/>
    <lineage>
        <taxon>Eukaryota</taxon>
        <taxon>Fungi</taxon>
        <taxon>Fungi incertae sedis</taxon>
        <taxon>Mucoromycota</taxon>
        <taxon>Mortierellomycotina</taxon>
        <taxon>Mortierellomycetes</taxon>
        <taxon>Mortierellales</taxon>
        <taxon>Mortierellaceae</taxon>
        <taxon>Linnemannia</taxon>
    </lineage>
</organism>
<name>A0AAD4D891_9FUNG</name>
<evidence type="ECO:0000256" key="1">
    <source>
        <dbReference type="SAM" id="MobiDB-lite"/>
    </source>
</evidence>
<sequence>MMPLGKAHELQGFRKEKLLEHLDLPTDEHLLLACIITFNDHVQNIPYFDLLINCEIVWNIDLSELPPLGSLENDDRAKVMMPYVQKYLRAVHNRLETRPRRATQLFFHKAHQQLPRQSKNEDHTNCTQRPSPEGASGFDPSPTSGMDLDTDININAGSVASSTSTQHDCKKSTPSAPGTPKRK</sequence>
<proteinExistence type="predicted"/>
<protein>
    <submittedName>
        <fullName evidence="2">Uncharacterized protein</fullName>
    </submittedName>
</protein>
<reference evidence="2" key="1">
    <citation type="journal article" date="2020" name="Fungal Divers.">
        <title>Resolving the Mortierellaceae phylogeny through synthesis of multi-gene phylogenetics and phylogenomics.</title>
        <authorList>
            <person name="Vandepol N."/>
            <person name="Liber J."/>
            <person name="Desiro A."/>
            <person name="Na H."/>
            <person name="Kennedy M."/>
            <person name="Barry K."/>
            <person name="Grigoriev I.V."/>
            <person name="Miller A.N."/>
            <person name="O'Donnell K."/>
            <person name="Stajich J.E."/>
            <person name="Bonito G."/>
        </authorList>
    </citation>
    <scope>NUCLEOTIDE SEQUENCE</scope>
    <source>
        <strain evidence="2">NRRL 28262</strain>
    </source>
</reference>
<accession>A0AAD4D891</accession>
<comment type="caution">
    <text evidence="2">The sequence shown here is derived from an EMBL/GenBank/DDBJ whole genome shotgun (WGS) entry which is preliminary data.</text>
</comment>
<dbReference type="AlphaFoldDB" id="A0AAD4D891"/>
<evidence type="ECO:0000313" key="3">
    <source>
        <dbReference type="Proteomes" id="UP001194580"/>
    </source>
</evidence>
<feature type="compositionally biased region" description="Polar residues" evidence="1">
    <location>
        <begin position="152"/>
        <end position="176"/>
    </location>
</feature>
<evidence type="ECO:0000313" key="2">
    <source>
        <dbReference type="EMBL" id="KAG0271509.1"/>
    </source>
</evidence>